<protein>
    <submittedName>
        <fullName evidence="15">Uncharacterized protein</fullName>
    </submittedName>
</protein>
<comment type="similarity">
    <text evidence="2">Belongs to the SNF2/RAD54 helicase family. SWR1 subfamily.</text>
</comment>
<evidence type="ECO:0000256" key="6">
    <source>
        <dbReference type="ARBA" id="ARBA00022840"/>
    </source>
</evidence>
<dbReference type="InterPro" id="IPR050520">
    <property type="entry name" value="INO80/SWR1_helicase"/>
</dbReference>
<name>A0ABD3MGV1_9STRA</name>
<comment type="subcellular location">
    <subcellularLocation>
        <location evidence="1">Nucleus</location>
    </subcellularLocation>
</comment>
<feature type="compositionally biased region" description="Basic and acidic residues" evidence="11">
    <location>
        <begin position="485"/>
        <end position="503"/>
    </location>
</feature>
<dbReference type="PROSITE" id="PS51194">
    <property type="entry name" value="HELICASE_CTER"/>
    <property type="match status" value="1"/>
</dbReference>
<comment type="caution">
    <text evidence="15">The sequence shown here is derived from an EMBL/GenBank/DDBJ whole genome shotgun (WGS) entry which is preliminary data.</text>
</comment>
<dbReference type="InterPro" id="IPR027417">
    <property type="entry name" value="P-loop_NTPase"/>
</dbReference>
<dbReference type="GO" id="GO:0006325">
    <property type="term" value="P:chromatin organization"/>
    <property type="evidence" value="ECO:0007669"/>
    <property type="project" value="UniProtKB-KW"/>
</dbReference>
<feature type="region of interest" description="Disordered" evidence="11">
    <location>
        <begin position="110"/>
        <end position="226"/>
    </location>
</feature>
<dbReference type="GO" id="GO:0016787">
    <property type="term" value="F:hydrolase activity"/>
    <property type="evidence" value="ECO:0007669"/>
    <property type="project" value="UniProtKB-KW"/>
</dbReference>
<evidence type="ECO:0000313" key="15">
    <source>
        <dbReference type="EMBL" id="KAL3763340.1"/>
    </source>
</evidence>
<feature type="compositionally biased region" description="Basic and acidic residues" evidence="11">
    <location>
        <begin position="245"/>
        <end position="259"/>
    </location>
</feature>
<keyword evidence="6" id="KW-0067">ATP-binding</keyword>
<dbReference type="InterPro" id="IPR001650">
    <property type="entry name" value="Helicase_C-like"/>
</dbReference>
<keyword evidence="9" id="KW-0539">Nucleus</keyword>
<keyword evidence="16" id="KW-1185">Reference proteome</keyword>
<dbReference type="Gene3D" id="3.40.50.300">
    <property type="entry name" value="P-loop containing nucleotide triphosphate hydrolases"/>
    <property type="match status" value="1"/>
</dbReference>
<feature type="compositionally biased region" description="Gly residues" evidence="11">
    <location>
        <begin position="115"/>
        <end position="131"/>
    </location>
</feature>
<dbReference type="SUPFAM" id="SSF52540">
    <property type="entry name" value="P-loop containing nucleoside triphosphate hydrolases"/>
    <property type="match status" value="2"/>
</dbReference>
<keyword evidence="4" id="KW-0378">Hydrolase</keyword>
<dbReference type="EMBL" id="JALLAZ020001803">
    <property type="protein sequence ID" value="KAL3763340.1"/>
    <property type="molecule type" value="Genomic_DNA"/>
</dbReference>
<feature type="coiled-coil region" evidence="10">
    <location>
        <begin position="983"/>
        <end position="1010"/>
    </location>
</feature>
<evidence type="ECO:0000256" key="4">
    <source>
        <dbReference type="ARBA" id="ARBA00022801"/>
    </source>
</evidence>
<dbReference type="SMART" id="SM00490">
    <property type="entry name" value="HELICc"/>
    <property type="match status" value="1"/>
</dbReference>
<evidence type="ECO:0000313" key="16">
    <source>
        <dbReference type="Proteomes" id="UP001530315"/>
    </source>
</evidence>
<keyword evidence="8" id="KW-0238">DNA-binding</keyword>
<dbReference type="Pfam" id="PF12937">
    <property type="entry name" value="F-box-like"/>
    <property type="match status" value="1"/>
</dbReference>
<keyword evidence="5" id="KW-0347">Helicase</keyword>
<reference evidence="15 16" key="1">
    <citation type="submission" date="2024-10" db="EMBL/GenBank/DDBJ databases">
        <title>Updated reference genomes for cyclostephanoid diatoms.</title>
        <authorList>
            <person name="Roberts W.R."/>
            <person name="Alverson A.J."/>
        </authorList>
    </citation>
    <scope>NUCLEOTIDE SEQUENCE [LARGE SCALE GENOMIC DNA]</scope>
    <source>
        <strain evidence="15 16">AJA276-08</strain>
    </source>
</reference>
<feature type="region of interest" description="Disordered" evidence="11">
    <location>
        <begin position="245"/>
        <end position="405"/>
    </location>
</feature>
<feature type="compositionally biased region" description="Acidic residues" evidence="11">
    <location>
        <begin position="192"/>
        <end position="205"/>
    </location>
</feature>
<proteinExistence type="inferred from homology"/>
<evidence type="ECO:0000256" key="3">
    <source>
        <dbReference type="ARBA" id="ARBA00022741"/>
    </source>
</evidence>
<feature type="compositionally biased region" description="Basic and acidic residues" evidence="11">
    <location>
        <begin position="213"/>
        <end position="226"/>
    </location>
</feature>
<evidence type="ECO:0000256" key="8">
    <source>
        <dbReference type="ARBA" id="ARBA00023125"/>
    </source>
</evidence>
<accession>A0ABD3MGV1</accession>
<dbReference type="GO" id="GO:0005524">
    <property type="term" value="F:ATP binding"/>
    <property type="evidence" value="ECO:0007669"/>
    <property type="project" value="UniProtKB-KW"/>
</dbReference>
<evidence type="ECO:0000259" key="14">
    <source>
        <dbReference type="PROSITE" id="PS51204"/>
    </source>
</evidence>
<evidence type="ECO:0000259" key="13">
    <source>
        <dbReference type="PROSITE" id="PS51194"/>
    </source>
</evidence>
<dbReference type="SUPFAM" id="SSF81383">
    <property type="entry name" value="F-box domain"/>
    <property type="match status" value="1"/>
</dbReference>
<dbReference type="GO" id="GO:0004386">
    <property type="term" value="F:helicase activity"/>
    <property type="evidence" value="ECO:0007669"/>
    <property type="project" value="UniProtKB-KW"/>
</dbReference>
<evidence type="ECO:0000256" key="9">
    <source>
        <dbReference type="ARBA" id="ARBA00023242"/>
    </source>
</evidence>
<evidence type="ECO:0000256" key="11">
    <source>
        <dbReference type="SAM" id="MobiDB-lite"/>
    </source>
</evidence>
<evidence type="ECO:0000256" key="7">
    <source>
        <dbReference type="ARBA" id="ARBA00022853"/>
    </source>
</evidence>
<dbReference type="GO" id="GO:0005634">
    <property type="term" value="C:nucleus"/>
    <property type="evidence" value="ECO:0007669"/>
    <property type="project" value="UniProtKB-SubCell"/>
</dbReference>
<dbReference type="InterPro" id="IPR000330">
    <property type="entry name" value="SNF2_N"/>
</dbReference>
<feature type="compositionally biased region" description="Acidic residues" evidence="11">
    <location>
        <begin position="292"/>
        <end position="305"/>
    </location>
</feature>
<dbReference type="PROSITE" id="PS51192">
    <property type="entry name" value="HELICASE_ATP_BIND_1"/>
    <property type="match status" value="1"/>
</dbReference>
<feature type="compositionally biased region" description="Acidic residues" evidence="11">
    <location>
        <begin position="174"/>
        <end position="184"/>
    </location>
</feature>
<dbReference type="PROSITE" id="PS51204">
    <property type="entry name" value="HSA"/>
    <property type="match status" value="1"/>
</dbReference>
<evidence type="ECO:0000256" key="2">
    <source>
        <dbReference type="ARBA" id="ARBA00009220"/>
    </source>
</evidence>
<feature type="region of interest" description="Disordered" evidence="11">
    <location>
        <begin position="1034"/>
        <end position="1055"/>
    </location>
</feature>
<dbReference type="Pfam" id="PF00176">
    <property type="entry name" value="SNF2-rel_dom"/>
    <property type="match status" value="1"/>
</dbReference>
<feature type="region of interest" description="Disordered" evidence="11">
    <location>
        <begin position="470"/>
        <end position="503"/>
    </location>
</feature>
<feature type="domain" description="Helicase ATP-binding" evidence="12">
    <location>
        <begin position="551"/>
        <end position="705"/>
    </location>
</feature>
<feature type="domain" description="Helicase C-terminal" evidence="13">
    <location>
        <begin position="766"/>
        <end position="919"/>
    </location>
</feature>
<dbReference type="InterPro" id="IPR014001">
    <property type="entry name" value="Helicase_ATP-bd"/>
</dbReference>
<dbReference type="CDD" id="cd18793">
    <property type="entry name" value="SF2_C_SNF"/>
    <property type="match status" value="1"/>
</dbReference>
<feature type="compositionally biased region" description="Acidic residues" evidence="11">
    <location>
        <begin position="341"/>
        <end position="361"/>
    </location>
</feature>
<evidence type="ECO:0000256" key="1">
    <source>
        <dbReference type="ARBA" id="ARBA00004123"/>
    </source>
</evidence>
<dbReference type="InterPro" id="IPR036047">
    <property type="entry name" value="F-box-like_dom_sf"/>
</dbReference>
<evidence type="ECO:0000256" key="10">
    <source>
        <dbReference type="SAM" id="Coils"/>
    </source>
</evidence>
<dbReference type="SMART" id="SM00487">
    <property type="entry name" value="DEXDc"/>
    <property type="match status" value="1"/>
</dbReference>
<dbReference type="InterPro" id="IPR001810">
    <property type="entry name" value="F-box_dom"/>
</dbReference>
<keyword evidence="3" id="KW-0547">Nucleotide-binding</keyword>
<dbReference type="Pfam" id="PF00271">
    <property type="entry name" value="Helicase_C"/>
    <property type="match status" value="1"/>
</dbReference>
<dbReference type="InterPro" id="IPR014012">
    <property type="entry name" value="HSA_dom"/>
</dbReference>
<feature type="compositionally biased region" description="Basic and acidic residues" evidence="11">
    <location>
        <begin position="157"/>
        <end position="173"/>
    </location>
</feature>
<dbReference type="Proteomes" id="UP001530315">
    <property type="component" value="Unassembled WGS sequence"/>
</dbReference>
<dbReference type="InterPro" id="IPR038718">
    <property type="entry name" value="SNF2-like_sf"/>
</dbReference>
<organism evidence="15 16">
    <name type="scientific">Stephanodiscus triporus</name>
    <dbReference type="NCBI Taxonomy" id="2934178"/>
    <lineage>
        <taxon>Eukaryota</taxon>
        <taxon>Sar</taxon>
        <taxon>Stramenopiles</taxon>
        <taxon>Ochrophyta</taxon>
        <taxon>Bacillariophyta</taxon>
        <taxon>Coscinodiscophyceae</taxon>
        <taxon>Thalassiosirophycidae</taxon>
        <taxon>Stephanodiscales</taxon>
        <taxon>Stephanodiscaceae</taxon>
        <taxon>Stephanodiscus</taxon>
    </lineage>
</organism>
<dbReference type="PANTHER" id="PTHR45685">
    <property type="entry name" value="HELICASE SRCAP-RELATED"/>
    <property type="match status" value="1"/>
</dbReference>
<dbReference type="GO" id="GO:0003677">
    <property type="term" value="F:DNA binding"/>
    <property type="evidence" value="ECO:0007669"/>
    <property type="project" value="UniProtKB-KW"/>
</dbReference>
<dbReference type="Gene3D" id="1.20.1280.50">
    <property type="match status" value="1"/>
</dbReference>
<dbReference type="PANTHER" id="PTHR45685:SF1">
    <property type="entry name" value="HELICASE SRCAP"/>
    <property type="match status" value="1"/>
</dbReference>
<sequence length="1431" mass="162277">MAWLSADFRSERKRQVAHARRLSNAVLQHRATVATRKLRERAVFGAKVRRLAGKMARLVRDGYWKKMERVVEYKQRIEMESGRRKEMDGRLVFLVRQTERYGEMLTRNERDDGRAIGGGGGGGRDGHGGGVVVTIEEALSSGTTTSRRRAGMSSRVDYSRMDRDVGRDDSFFRDDDDDDDDGDDGSYVPSENEVEVEARAEEEEYSALVSEFDAERTKGEGEGVEEEVRKLLEERDMDLEELMRRLIEEGREAERREGESSTSTSRGEGGEVGGEVDGGVEERGRRSSIEAIVDDAMEADDEFDGGNDGTNGKRSVRFVPMHERKTSIPSKGGGDLRDKHDDDDDKVNNENGEEGEEEEEEGVVKMSDAISGSQARISNALLDEDDHEEKDEFHLEGEEMDDETTIEVEERMGRDMMGRDMSYQDEIDLLKREGEMSIDELRAMYSNMDDQLNEGEESNVQYGVSDELTDSMDTSKEKSSKRKHSLVEESNVHNEEGLKKAKKESDEGISALASLAASETKARETMLTRPFLLANWVKLRAYQHVGLNWLVSIQTRRLNGILADEMGLGKTLQTISMLAYLASYKGIWGPHLIIVPTSCLVNWEVEFKRFCPGLKVMCYYGNAKKRKELRTGWTKPNVHHVVITSYQLAVQDAFAFKRKKWYYLILDEAHNIKNFEKQFSYWFSNPMDNIIEGTSKRNDDLINRLHGIIRPFVLRRLKKDVEKQLPGKYEHIIKCQLSRRQMFLYEEFMARSSTRKAKLVQFDAGKLQTLATLLRELKHGGHRVLIFTQMSKMLDVLEAFLNLNGHTYLRLDGATDVDRRQRLMDRFNNDSKVFCFILSTRSGGLGINLTGADTVVFYDSDWNPAMDAQAQDRAHRIGQTREVHIYRMITEHSIEENILTKAKQKRNLDFLVMDEGKFHAVTPTESAVDDVATEGDTFTKDKLQSILGIHAEDDELANSCVEDTMSKDQLESAMAALEDEDDVKAMQNSKQEAAEALQEFDESIQDIRGEMAPHGTKKEDEEVAKLANKRLSNASVDSTVSDNAKLKQEDASDDEKEMEKEFAQWQQRVGMDANTIHESLNPLERYGLHIKEHIDPYYSKYFWVEQQRLFQTTSTNNEWNIEEIEQKKVQEEQKAFEDGDLLATFPEPESLPRQRQLYIREKARLRSDTMRRKLTGQNWTTKVEERSGNVFWYNTDTGEVLVDKPQVLKMLEAEEVARIEGWSALPHKPLVHIMDFLIPYPERIKCTATCRKWKSAATDASFVLHVWPVELGALVMDANKLGKNHFRTIADANRAALPGDSIGVTPKTEILRIEDGGRLDMFNCVFDNRGSIGNCVSISNGAGGRWEKASINGGSRGKSGLLVEKNAKVELIDCCICENDGVGITHGKGAVVKMSECTVERNGLAPGTKEEEVVSLLEPVLIASNEIYTSC</sequence>
<feature type="domain" description="HSA" evidence="14">
    <location>
        <begin position="1"/>
        <end position="58"/>
    </location>
</feature>
<evidence type="ECO:0000256" key="5">
    <source>
        <dbReference type="ARBA" id="ARBA00022806"/>
    </source>
</evidence>
<keyword evidence="10" id="KW-0175">Coiled coil</keyword>
<keyword evidence="7" id="KW-0156">Chromatin regulator</keyword>
<gene>
    <name evidence="15" type="ORF">ACHAW5_011007</name>
</gene>
<evidence type="ECO:0000259" key="12">
    <source>
        <dbReference type="PROSITE" id="PS51192"/>
    </source>
</evidence>
<dbReference type="Gene3D" id="3.40.50.10810">
    <property type="entry name" value="Tandem AAA-ATPase domain"/>
    <property type="match status" value="1"/>
</dbReference>
<dbReference type="InterPro" id="IPR049730">
    <property type="entry name" value="SNF2/RAD54-like_C"/>
</dbReference>